<evidence type="ECO:0000256" key="1">
    <source>
        <dbReference type="SAM" id="Coils"/>
    </source>
</evidence>
<dbReference type="OrthoDB" id="283424at2759"/>
<dbReference type="AlphaFoldDB" id="A0A8H4Q9Q4"/>
<dbReference type="GO" id="GO:0016853">
    <property type="term" value="F:isomerase activity"/>
    <property type="evidence" value="ECO:0007669"/>
    <property type="project" value="UniProtKB-KW"/>
</dbReference>
<dbReference type="PROSITE" id="PS00036">
    <property type="entry name" value="BZIP_BASIC"/>
    <property type="match status" value="1"/>
</dbReference>
<feature type="compositionally biased region" description="Low complexity" evidence="2">
    <location>
        <begin position="381"/>
        <end position="394"/>
    </location>
</feature>
<feature type="region of interest" description="Disordered" evidence="2">
    <location>
        <begin position="354"/>
        <end position="394"/>
    </location>
</feature>
<dbReference type="InterPro" id="IPR004827">
    <property type="entry name" value="bZIP"/>
</dbReference>
<dbReference type="EMBL" id="JAACLJ010000002">
    <property type="protein sequence ID" value="KAF4591813.1"/>
    <property type="molecule type" value="Genomic_DNA"/>
</dbReference>
<feature type="region of interest" description="Disordered" evidence="2">
    <location>
        <begin position="36"/>
        <end position="60"/>
    </location>
</feature>
<dbReference type="GO" id="GO:0032543">
    <property type="term" value="P:mitochondrial translation"/>
    <property type="evidence" value="ECO:0007669"/>
    <property type="project" value="InterPro"/>
</dbReference>
<gene>
    <name evidence="4" type="ORF">GQ602_002112</name>
</gene>
<comment type="caution">
    <text evidence="4">The sequence shown here is derived from an EMBL/GenBank/DDBJ whole genome shotgun (WGS) entry which is preliminary data.</text>
</comment>
<evidence type="ECO:0000256" key="2">
    <source>
        <dbReference type="SAM" id="MobiDB-lite"/>
    </source>
</evidence>
<dbReference type="PANTHER" id="PTHR13490">
    <property type="entry name" value="MITOCHONDRIAL 28S RIBOSOMAL PROTEIN S28"/>
    <property type="match status" value="1"/>
</dbReference>
<dbReference type="GO" id="GO:0003735">
    <property type="term" value="F:structural constituent of ribosome"/>
    <property type="evidence" value="ECO:0007669"/>
    <property type="project" value="InterPro"/>
</dbReference>
<feature type="coiled-coil region" evidence="1">
    <location>
        <begin position="313"/>
        <end position="340"/>
    </location>
</feature>
<evidence type="ECO:0000259" key="3">
    <source>
        <dbReference type="PROSITE" id="PS00036"/>
    </source>
</evidence>
<dbReference type="InterPro" id="IPR019349">
    <property type="entry name" value="Ribosomal_mS35_mit"/>
</dbReference>
<evidence type="ECO:0000313" key="5">
    <source>
        <dbReference type="Proteomes" id="UP000562929"/>
    </source>
</evidence>
<keyword evidence="1" id="KW-0175">Coiled coil</keyword>
<accession>A0A8H4Q9Q4</accession>
<dbReference type="PANTHER" id="PTHR13490:SF0">
    <property type="entry name" value="SMALL RIBOSOMAL SUBUNIT PROTEIN MS35"/>
    <property type="match status" value="1"/>
</dbReference>
<protein>
    <submittedName>
        <fullName evidence="4">Xylose isomerase</fullName>
    </submittedName>
</protein>
<keyword evidence="5" id="KW-1185">Reference proteome</keyword>
<dbReference type="GO" id="GO:0003700">
    <property type="term" value="F:DNA-binding transcription factor activity"/>
    <property type="evidence" value="ECO:0007669"/>
    <property type="project" value="InterPro"/>
</dbReference>
<feature type="region of interest" description="Disordered" evidence="2">
    <location>
        <begin position="105"/>
        <end position="144"/>
    </location>
</feature>
<organism evidence="4 5">
    <name type="scientific">Ophiocordyceps camponoti-floridani</name>
    <dbReference type="NCBI Taxonomy" id="2030778"/>
    <lineage>
        <taxon>Eukaryota</taxon>
        <taxon>Fungi</taxon>
        <taxon>Dikarya</taxon>
        <taxon>Ascomycota</taxon>
        <taxon>Pezizomycotina</taxon>
        <taxon>Sordariomycetes</taxon>
        <taxon>Hypocreomycetidae</taxon>
        <taxon>Hypocreales</taxon>
        <taxon>Ophiocordycipitaceae</taxon>
        <taxon>Ophiocordyceps</taxon>
    </lineage>
</organism>
<name>A0A8H4Q9Q4_9HYPO</name>
<feature type="compositionally biased region" description="Basic and acidic residues" evidence="2">
    <location>
        <begin position="46"/>
        <end position="57"/>
    </location>
</feature>
<dbReference type="Proteomes" id="UP000562929">
    <property type="component" value="Unassembled WGS sequence"/>
</dbReference>
<sequence length="394" mass="45239">MASAFSISKLCVSASRRLCPLQSQCRTRVVGSRWKTSSASRRSARASKEREEEERLKAARRNLPTKTTKEEIQALAAQLEVLGCGNDSDEVVRSMAKLSDELVNEVNKETPEESILDDLAEKSDRSDPPNRQSFWYDPRDPELDTEEYDQFDEDDMTSMAHGKLGEIREMRHYARLIAWEMPLLSKFAKPFVPPTEDQVLRWRYTTYMGESHPAEKKVVVQFSPSDMGLTPVQMGKLKKLAGPRYDPDNDMIKMSCESYQYPAQNRQCLSDLVQKLVAEAKDETDTFEDVPLDFRHKQTKTPKPRFPAEWRMTEDRRRELKEMRNEEAAAENRRREKKAIVDGKKMVERFLASLDAEEADRTKRAEETARAAAVDKGPARSNWSSSGGSNWSKR</sequence>
<proteinExistence type="predicted"/>
<dbReference type="Pfam" id="PF10213">
    <property type="entry name" value="MRP-S28"/>
    <property type="match status" value="1"/>
</dbReference>
<keyword evidence="4" id="KW-0413">Isomerase</keyword>
<feature type="domain" description="BZIP" evidence="3">
    <location>
        <begin position="321"/>
        <end position="335"/>
    </location>
</feature>
<evidence type="ECO:0000313" key="4">
    <source>
        <dbReference type="EMBL" id="KAF4591813.1"/>
    </source>
</evidence>
<dbReference type="GO" id="GO:0005763">
    <property type="term" value="C:mitochondrial small ribosomal subunit"/>
    <property type="evidence" value="ECO:0007669"/>
    <property type="project" value="TreeGrafter"/>
</dbReference>
<dbReference type="InterPro" id="IPR039848">
    <property type="entry name" value="Ribosomal_mS35_mt"/>
</dbReference>
<reference evidence="4 5" key="1">
    <citation type="journal article" date="2020" name="G3 (Bethesda)">
        <title>Genetic Underpinnings of Host Manipulation by Ophiocordyceps as Revealed by Comparative Transcriptomics.</title>
        <authorList>
            <person name="Will I."/>
            <person name="Das B."/>
            <person name="Trinh T."/>
            <person name="Brachmann A."/>
            <person name="Ohm R.A."/>
            <person name="de Bekker C."/>
        </authorList>
    </citation>
    <scope>NUCLEOTIDE SEQUENCE [LARGE SCALE GENOMIC DNA]</scope>
    <source>
        <strain evidence="4 5">EC05</strain>
    </source>
</reference>
<feature type="compositionally biased region" description="Basic and acidic residues" evidence="2">
    <location>
        <begin position="359"/>
        <end position="369"/>
    </location>
</feature>
<feature type="compositionally biased region" description="Basic and acidic residues" evidence="2">
    <location>
        <begin position="119"/>
        <end position="128"/>
    </location>
</feature>